<comment type="caution">
    <text evidence="4">The sequence shown here is derived from an EMBL/GenBank/DDBJ whole genome shotgun (WGS) entry which is preliminary data.</text>
</comment>
<dbReference type="InterPro" id="IPR000182">
    <property type="entry name" value="GNAT_dom"/>
</dbReference>
<dbReference type="CDD" id="cd04301">
    <property type="entry name" value="NAT_SF"/>
    <property type="match status" value="1"/>
</dbReference>
<evidence type="ECO:0000313" key="4">
    <source>
        <dbReference type="EMBL" id="TCO70140.1"/>
    </source>
</evidence>
<dbReference type="GO" id="GO:0016747">
    <property type="term" value="F:acyltransferase activity, transferring groups other than amino-acyl groups"/>
    <property type="evidence" value="ECO:0007669"/>
    <property type="project" value="InterPro"/>
</dbReference>
<evidence type="ECO:0000256" key="2">
    <source>
        <dbReference type="ARBA" id="ARBA00023315"/>
    </source>
</evidence>
<dbReference type="InterPro" id="IPR016181">
    <property type="entry name" value="Acyl_CoA_acyltransferase"/>
</dbReference>
<dbReference type="SUPFAM" id="SSF55729">
    <property type="entry name" value="Acyl-CoA N-acyltransferases (Nat)"/>
    <property type="match status" value="1"/>
</dbReference>
<dbReference type="Proteomes" id="UP000295142">
    <property type="component" value="Unassembled WGS sequence"/>
</dbReference>
<dbReference type="OrthoDB" id="9789603at2"/>
<dbReference type="EMBL" id="SLWW01000011">
    <property type="protein sequence ID" value="TCO70140.1"/>
    <property type="molecule type" value="Genomic_DNA"/>
</dbReference>
<dbReference type="InterPro" id="IPR050832">
    <property type="entry name" value="Bact_Acetyltransf"/>
</dbReference>
<keyword evidence="5" id="KW-1185">Reference proteome</keyword>
<sequence>MSDASITVRPVVAADIEAAIALDRQLTGRSRRGFFEKRHARLATNAGRFAWLVAERGGALAGFVSAHLQEGEFGGTARAAVIDAIATDPAQRGSGIGRALMAALEADLRAQGVTEIRSEADWSDREMVRFFAASGFALAPHLVLHRPVAN</sequence>
<proteinExistence type="predicted"/>
<reference evidence="4 5" key="1">
    <citation type="submission" date="2019-03" db="EMBL/GenBank/DDBJ databases">
        <title>Genomic Encyclopedia of Type Strains, Phase IV (KMG-IV): sequencing the most valuable type-strain genomes for metagenomic binning, comparative biology and taxonomic classification.</title>
        <authorList>
            <person name="Goeker M."/>
        </authorList>
    </citation>
    <scope>NUCLEOTIDE SEQUENCE [LARGE SCALE GENOMIC DNA]</scope>
    <source>
        <strain evidence="4 5">DSM 4868</strain>
    </source>
</reference>
<dbReference type="Gene3D" id="3.40.630.30">
    <property type="match status" value="1"/>
</dbReference>
<gene>
    <name evidence="4" type="ORF">EV655_11182</name>
</gene>
<feature type="domain" description="N-acetyltransferase" evidence="3">
    <location>
        <begin position="6"/>
        <end position="150"/>
    </location>
</feature>
<dbReference type="AlphaFoldDB" id="A0A4V2SA30"/>
<keyword evidence="1 4" id="KW-0808">Transferase</keyword>
<evidence type="ECO:0000256" key="1">
    <source>
        <dbReference type="ARBA" id="ARBA00022679"/>
    </source>
</evidence>
<dbReference type="PROSITE" id="PS51186">
    <property type="entry name" value="GNAT"/>
    <property type="match status" value="1"/>
</dbReference>
<dbReference type="RefSeq" id="WP_132545824.1">
    <property type="nucleotide sequence ID" value="NZ_SLWW01000011.1"/>
</dbReference>
<accession>A0A4V2SA30</accession>
<evidence type="ECO:0000313" key="5">
    <source>
        <dbReference type="Proteomes" id="UP000295142"/>
    </source>
</evidence>
<name>A0A4V2SA30_9RHOB</name>
<dbReference type="Pfam" id="PF00583">
    <property type="entry name" value="Acetyltransf_1"/>
    <property type="match status" value="1"/>
</dbReference>
<organism evidence="4 5">
    <name type="scientific">Rhodovulum euryhalinum</name>
    <dbReference type="NCBI Taxonomy" id="35805"/>
    <lineage>
        <taxon>Bacteria</taxon>
        <taxon>Pseudomonadati</taxon>
        <taxon>Pseudomonadota</taxon>
        <taxon>Alphaproteobacteria</taxon>
        <taxon>Rhodobacterales</taxon>
        <taxon>Paracoccaceae</taxon>
        <taxon>Rhodovulum</taxon>
    </lineage>
</organism>
<dbReference type="PANTHER" id="PTHR43877">
    <property type="entry name" value="AMINOALKYLPHOSPHONATE N-ACETYLTRANSFERASE-RELATED-RELATED"/>
    <property type="match status" value="1"/>
</dbReference>
<protein>
    <submittedName>
        <fullName evidence="4">L-amino acid N-acyltransferase YncA</fullName>
    </submittedName>
</protein>
<evidence type="ECO:0000259" key="3">
    <source>
        <dbReference type="PROSITE" id="PS51186"/>
    </source>
</evidence>
<keyword evidence="2 4" id="KW-0012">Acyltransferase</keyword>